<name>A0ABR6RL14_9BURK</name>
<dbReference type="SUPFAM" id="SSF47413">
    <property type="entry name" value="lambda repressor-like DNA-binding domains"/>
    <property type="match status" value="1"/>
</dbReference>
<dbReference type="EMBL" id="JACHKZ010000041">
    <property type="protein sequence ID" value="MBB6579875.1"/>
    <property type="molecule type" value="Genomic_DNA"/>
</dbReference>
<accession>A0ABR6RL14</accession>
<feature type="domain" description="HTH cro/C1-type" evidence="1">
    <location>
        <begin position="2"/>
        <end position="53"/>
    </location>
</feature>
<dbReference type="Pfam" id="PF01381">
    <property type="entry name" value="HTH_3"/>
    <property type="match status" value="1"/>
</dbReference>
<reference evidence="2 3" key="1">
    <citation type="submission" date="2020-08" db="EMBL/GenBank/DDBJ databases">
        <title>Functional genomics of gut bacteria from endangered species of beetles.</title>
        <authorList>
            <person name="Carlos-Shanley C."/>
        </authorList>
    </citation>
    <scope>NUCLEOTIDE SEQUENCE [LARGE SCALE GENOMIC DNA]</scope>
    <source>
        <strain evidence="2 3">S00124</strain>
    </source>
</reference>
<protein>
    <submittedName>
        <fullName evidence="2">Transcriptional regulator with XRE-family HTH domain</fullName>
    </submittedName>
</protein>
<dbReference type="Proteomes" id="UP000562492">
    <property type="component" value="Unassembled WGS sequence"/>
</dbReference>
<dbReference type="PROSITE" id="PS50943">
    <property type="entry name" value="HTH_CROC1"/>
    <property type="match status" value="1"/>
</dbReference>
<gene>
    <name evidence="2" type="ORF">HNP33_003994</name>
</gene>
<proteinExistence type="predicted"/>
<dbReference type="CDD" id="cd00093">
    <property type="entry name" value="HTH_XRE"/>
    <property type="match status" value="1"/>
</dbReference>
<keyword evidence="3" id="KW-1185">Reference proteome</keyword>
<comment type="caution">
    <text evidence="2">The sequence shown here is derived from an EMBL/GenBank/DDBJ whole genome shotgun (WGS) entry which is preliminary data.</text>
</comment>
<dbReference type="InterPro" id="IPR001387">
    <property type="entry name" value="Cro/C1-type_HTH"/>
</dbReference>
<sequence>MYRKQAGMTQEQLGFEAGVERNYVSMLELGQRQPTVGTLFSLAKALQVRPSILVALLEERLEASSNP</sequence>
<dbReference type="SMART" id="SM00530">
    <property type="entry name" value="HTH_XRE"/>
    <property type="match status" value="1"/>
</dbReference>
<evidence type="ECO:0000313" key="3">
    <source>
        <dbReference type="Proteomes" id="UP000562492"/>
    </source>
</evidence>
<organism evidence="2 3">
    <name type="scientific">Comamonas odontotermitis</name>
    <dbReference type="NCBI Taxonomy" id="379895"/>
    <lineage>
        <taxon>Bacteria</taxon>
        <taxon>Pseudomonadati</taxon>
        <taxon>Pseudomonadota</taxon>
        <taxon>Betaproteobacteria</taxon>
        <taxon>Burkholderiales</taxon>
        <taxon>Comamonadaceae</taxon>
        <taxon>Comamonas</taxon>
    </lineage>
</organism>
<dbReference type="Gene3D" id="1.10.260.40">
    <property type="entry name" value="lambda repressor-like DNA-binding domains"/>
    <property type="match status" value="1"/>
</dbReference>
<dbReference type="InterPro" id="IPR010982">
    <property type="entry name" value="Lambda_DNA-bd_dom_sf"/>
</dbReference>
<evidence type="ECO:0000259" key="1">
    <source>
        <dbReference type="PROSITE" id="PS50943"/>
    </source>
</evidence>
<evidence type="ECO:0000313" key="2">
    <source>
        <dbReference type="EMBL" id="MBB6579875.1"/>
    </source>
</evidence>